<dbReference type="EMBL" id="PZQS01000001">
    <property type="protein sequence ID" value="PVD37466.1"/>
    <property type="molecule type" value="Genomic_DNA"/>
</dbReference>
<dbReference type="OrthoDB" id="10052054at2759"/>
<comment type="caution">
    <text evidence="2">The sequence shown here is derived from an EMBL/GenBank/DDBJ whole genome shotgun (WGS) entry which is preliminary data.</text>
</comment>
<organism evidence="2 3">
    <name type="scientific">Pomacea canaliculata</name>
    <name type="common">Golden apple snail</name>
    <dbReference type="NCBI Taxonomy" id="400727"/>
    <lineage>
        <taxon>Eukaryota</taxon>
        <taxon>Metazoa</taxon>
        <taxon>Spiralia</taxon>
        <taxon>Lophotrochozoa</taxon>
        <taxon>Mollusca</taxon>
        <taxon>Gastropoda</taxon>
        <taxon>Caenogastropoda</taxon>
        <taxon>Architaenioglossa</taxon>
        <taxon>Ampullarioidea</taxon>
        <taxon>Ampullariidae</taxon>
        <taxon>Pomacea</taxon>
    </lineage>
</organism>
<gene>
    <name evidence="2" type="ORF">C0Q70_00056</name>
</gene>
<name>A0A2T7PVK8_POMCA</name>
<reference evidence="2 3" key="1">
    <citation type="submission" date="2018-04" db="EMBL/GenBank/DDBJ databases">
        <title>The genome of golden apple snail Pomacea canaliculata provides insight into stress tolerance and invasive adaptation.</title>
        <authorList>
            <person name="Liu C."/>
            <person name="Liu B."/>
            <person name="Ren Y."/>
            <person name="Zhang Y."/>
            <person name="Wang H."/>
            <person name="Li S."/>
            <person name="Jiang F."/>
            <person name="Yin L."/>
            <person name="Zhang G."/>
            <person name="Qian W."/>
            <person name="Fan W."/>
        </authorList>
    </citation>
    <scope>NUCLEOTIDE SEQUENCE [LARGE SCALE GENOMIC DNA]</scope>
    <source>
        <strain evidence="2">SZHN2017</strain>
        <tissue evidence="2">Muscle</tissue>
    </source>
</reference>
<feature type="compositionally biased region" description="Basic and acidic residues" evidence="1">
    <location>
        <begin position="45"/>
        <end position="57"/>
    </location>
</feature>
<dbReference type="AlphaFoldDB" id="A0A2T7PVK8"/>
<sequence length="160" mass="16702">MSSNGGGTSGMAKRTVLHIRLDPDQTGSSQGIVGLAQGCKEYASHVEGQKRREERCSTSDYDTLSTGQSASDYDTLSTGQSASDYDTLSTGQSTSDYNTLSTGQSASDYNTLSTGQSAALHSSPHSTKRSEKLGHRAAALRANLGVEAEAKGCHCGGQLF</sequence>
<protein>
    <submittedName>
        <fullName evidence="2">Uncharacterized protein</fullName>
    </submittedName>
</protein>
<evidence type="ECO:0000313" key="2">
    <source>
        <dbReference type="EMBL" id="PVD37466.1"/>
    </source>
</evidence>
<evidence type="ECO:0000256" key="1">
    <source>
        <dbReference type="SAM" id="MobiDB-lite"/>
    </source>
</evidence>
<dbReference type="Proteomes" id="UP000245119">
    <property type="component" value="Linkage Group LG1"/>
</dbReference>
<evidence type="ECO:0000313" key="3">
    <source>
        <dbReference type="Proteomes" id="UP000245119"/>
    </source>
</evidence>
<proteinExistence type="predicted"/>
<keyword evidence="3" id="KW-1185">Reference proteome</keyword>
<accession>A0A2T7PVK8</accession>
<feature type="compositionally biased region" description="Polar residues" evidence="1">
    <location>
        <begin position="58"/>
        <end position="125"/>
    </location>
</feature>
<feature type="region of interest" description="Disordered" evidence="1">
    <location>
        <begin position="45"/>
        <end position="130"/>
    </location>
</feature>